<comment type="caution">
    <text evidence="4">The sequence shown here is derived from an EMBL/GenBank/DDBJ whole genome shotgun (WGS) entry which is preliminary data.</text>
</comment>
<dbReference type="InterPro" id="IPR039261">
    <property type="entry name" value="FNR_nucleotide-bd"/>
</dbReference>
<accession>A0A365Y1G9</accession>
<dbReference type="PANTHER" id="PTHR30157">
    <property type="entry name" value="FERRIC REDUCTASE, NADPH-DEPENDENT"/>
    <property type="match status" value="1"/>
</dbReference>
<evidence type="ECO:0000259" key="2">
    <source>
        <dbReference type="Pfam" id="PF04954"/>
    </source>
</evidence>
<dbReference type="Pfam" id="PF08021">
    <property type="entry name" value="FAD_binding_9"/>
    <property type="match status" value="1"/>
</dbReference>
<dbReference type="InterPro" id="IPR007037">
    <property type="entry name" value="SIP_rossman_dom"/>
</dbReference>
<evidence type="ECO:0000313" key="5">
    <source>
        <dbReference type="Proteomes" id="UP000253410"/>
    </source>
</evidence>
<evidence type="ECO:0000256" key="1">
    <source>
        <dbReference type="ARBA" id="ARBA00035644"/>
    </source>
</evidence>
<comment type="similarity">
    <text evidence="1">Belongs to the SIP oxidoreductase family.</text>
</comment>
<feature type="domain" description="SIP-like Rossmann fold" evidence="2">
    <location>
        <begin position="140"/>
        <end position="258"/>
    </location>
</feature>
<dbReference type="OrthoDB" id="9814826at2"/>
<dbReference type="Pfam" id="PF04954">
    <property type="entry name" value="SIP"/>
    <property type="match status" value="1"/>
</dbReference>
<evidence type="ECO:0000313" key="4">
    <source>
        <dbReference type="EMBL" id="RBL91764.1"/>
    </source>
</evidence>
<sequence length="274" mass="30944">MKKDSRNGYAANAVLVLKEKIYLTPHYIRATFHCDEVALFRESTVGVNNKIFIPPVGVNDIHFPEFDFEAGKWLLPPPDVCPAIRTYTHRGIDIVRKELVIDFVAHGDNGPASAWIMYAQPGDRIGVSMWTAATELYAPADWYLLAGDATAIPVLSVILETLPARARGRLVLEVSSQDEEQPLYTCSQVHIQWIHNAHPEKGSRLPSVVRLLPIPEDVSRYAYVAAEFTAVKEIRQYLRKEQQWTHEELNAYAYWKAGVSEEGSQMARRAEAQL</sequence>
<gene>
    <name evidence="4" type="ORF">DF182_03930</name>
</gene>
<organism evidence="4 5">
    <name type="scientific">Chitinophaga flava</name>
    <dbReference type="NCBI Taxonomy" id="2259036"/>
    <lineage>
        <taxon>Bacteria</taxon>
        <taxon>Pseudomonadati</taxon>
        <taxon>Bacteroidota</taxon>
        <taxon>Chitinophagia</taxon>
        <taxon>Chitinophagales</taxon>
        <taxon>Chitinophagaceae</taxon>
        <taxon>Chitinophaga</taxon>
    </lineage>
</organism>
<dbReference type="Gene3D" id="2.40.30.10">
    <property type="entry name" value="Translation factors"/>
    <property type="match status" value="1"/>
</dbReference>
<dbReference type="CDD" id="cd06193">
    <property type="entry name" value="siderophore_interacting"/>
    <property type="match status" value="1"/>
</dbReference>
<keyword evidence="5" id="KW-1185">Reference proteome</keyword>
<reference evidence="4 5" key="1">
    <citation type="submission" date="2018-05" db="EMBL/GenBank/DDBJ databases">
        <title>Chitinophaga sp. K3CV102501T nov., isolated from isolated from a monsoon evergreen broad-leaved forest soil.</title>
        <authorList>
            <person name="Lv Y."/>
        </authorList>
    </citation>
    <scope>NUCLEOTIDE SEQUENCE [LARGE SCALE GENOMIC DNA]</scope>
    <source>
        <strain evidence="4 5">GDMCC 1.1325</strain>
    </source>
</reference>
<protein>
    <submittedName>
        <fullName evidence="4">NADPH-dependent ferric siderophore reductase</fullName>
    </submittedName>
</protein>
<dbReference type="Gene3D" id="3.40.50.80">
    <property type="entry name" value="Nucleotide-binding domain of ferredoxin-NADP reductase (FNR) module"/>
    <property type="match status" value="1"/>
</dbReference>
<dbReference type="PANTHER" id="PTHR30157:SF0">
    <property type="entry name" value="NADPH-DEPENDENT FERRIC-CHELATE REDUCTASE"/>
    <property type="match status" value="1"/>
</dbReference>
<dbReference type="InterPro" id="IPR013113">
    <property type="entry name" value="SIP_FAD-bd"/>
</dbReference>
<evidence type="ECO:0000259" key="3">
    <source>
        <dbReference type="Pfam" id="PF08021"/>
    </source>
</evidence>
<feature type="domain" description="Siderophore-interacting FAD-binding" evidence="3">
    <location>
        <begin position="19"/>
        <end position="127"/>
    </location>
</feature>
<proteinExistence type="inferred from homology"/>
<dbReference type="EMBL" id="QFFJ01000001">
    <property type="protein sequence ID" value="RBL91764.1"/>
    <property type="molecule type" value="Genomic_DNA"/>
</dbReference>
<name>A0A365Y1G9_9BACT</name>
<dbReference type="RefSeq" id="WP_113614364.1">
    <property type="nucleotide sequence ID" value="NZ_QFFJ01000001.1"/>
</dbReference>
<dbReference type="Proteomes" id="UP000253410">
    <property type="component" value="Unassembled WGS sequence"/>
</dbReference>
<dbReference type="InterPro" id="IPR039374">
    <property type="entry name" value="SIP_fam"/>
</dbReference>
<dbReference type="AlphaFoldDB" id="A0A365Y1G9"/>